<dbReference type="OrthoDB" id="446393at2759"/>
<keyword evidence="2" id="KW-1185">Reference proteome</keyword>
<dbReference type="EMBL" id="CAJNDS010001062">
    <property type="protein sequence ID" value="CAE7245990.1"/>
    <property type="molecule type" value="Genomic_DNA"/>
</dbReference>
<protein>
    <submittedName>
        <fullName evidence="1">Uncharacterized protein</fullName>
    </submittedName>
</protein>
<accession>A0A812LMA3</accession>
<proteinExistence type="predicted"/>
<comment type="caution">
    <text evidence="1">The sequence shown here is derived from an EMBL/GenBank/DDBJ whole genome shotgun (WGS) entry which is preliminary data.</text>
</comment>
<feature type="non-terminal residue" evidence="1">
    <location>
        <position position="1"/>
    </location>
</feature>
<dbReference type="AlphaFoldDB" id="A0A812LMA3"/>
<reference evidence="1" key="1">
    <citation type="submission" date="2021-02" db="EMBL/GenBank/DDBJ databases">
        <authorList>
            <person name="Dougan E. K."/>
            <person name="Rhodes N."/>
            <person name="Thang M."/>
            <person name="Chan C."/>
        </authorList>
    </citation>
    <scope>NUCLEOTIDE SEQUENCE</scope>
</reference>
<gene>
    <name evidence="1" type="ORF">SNAT2548_LOCUS11653</name>
</gene>
<evidence type="ECO:0000313" key="2">
    <source>
        <dbReference type="Proteomes" id="UP000604046"/>
    </source>
</evidence>
<name>A0A812LMA3_9DINO</name>
<sequence>MEIPTTWGFVGSQLLKEAQRRLARDSSFIPKKYLEQRSAAVEQVQKQVFQLTHDARSVFLFGT</sequence>
<dbReference type="Proteomes" id="UP000604046">
    <property type="component" value="Unassembled WGS sequence"/>
</dbReference>
<evidence type="ECO:0000313" key="1">
    <source>
        <dbReference type="EMBL" id="CAE7245990.1"/>
    </source>
</evidence>
<organism evidence="1 2">
    <name type="scientific">Symbiodinium natans</name>
    <dbReference type="NCBI Taxonomy" id="878477"/>
    <lineage>
        <taxon>Eukaryota</taxon>
        <taxon>Sar</taxon>
        <taxon>Alveolata</taxon>
        <taxon>Dinophyceae</taxon>
        <taxon>Suessiales</taxon>
        <taxon>Symbiodiniaceae</taxon>
        <taxon>Symbiodinium</taxon>
    </lineage>
</organism>